<dbReference type="PROSITE" id="PS50267">
    <property type="entry name" value="NA_NEUROTRAN_SYMP_3"/>
    <property type="match status" value="1"/>
</dbReference>
<evidence type="ECO:0000313" key="9">
    <source>
        <dbReference type="EMBL" id="CAH1111249.1"/>
    </source>
</evidence>
<keyword evidence="7 8" id="KW-0472">Membrane</keyword>
<accession>A0A9P0D6B7</accession>
<evidence type="ECO:0000256" key="8">
    <source>
        <dbReference type="SAM" id="Phobius"/>
    </source>
</evidence>
<comment type="subcellular location">
    <subcellularLocation>
        <location evidence="1">Membrane</location>
        <topology evidence="1">Multi-pass membrane protein</topology>
    </subcellularLocation>
</comment>
<organism evidence="9 10">
    <name type="scientific">Psylliodes chrysocephalus</name>
    <dbReference type="NCBI Taxonomy" id="3402493"/>
    <lineage>
        <taxon>Eukaryota</taxon>
        <taxon>Metazoa</taxon>
        <taxon>Ecdysozoa</taxon>
        <taxon>Arthropoda</taxon>
        <taxon>Hexapoda</taxon>
        <taxon>Insecta</taxon>
        <taxon>Pterygota</taxon>
        <taxon>Neoptera</taxon>
        <taxon>Endopterygota</taxon>
        <taxon>Coleoptera</taxon>
        <taxon>Polyphaga</taxon>
        <taxon>Cucujiformia</taxon>
        <taxon>Chrysomeloidea</taxon>
        <taxon>Chrysomelidae</taxon>
        <taxon>Galerucinae</taxon>
        <taxon>Alticini</taxon>
        <taxon>Psylliodes</taxon>
    </lineage>
</organism>
<gene>
    <name evidence="9" type="ORF">PSYICH_LOCUS11374</name>
</gene>
<reference evidence="9" key="1">
    <citation type="submission" date="2022-01" db="EMBL/GenBank/DDBJ databases">
        <authorList>
            <person name="King R."/>
        </authorList>
    </citation>
    <scope>NUCLEOTIDE SEQUENCE</scope>
</reference>
<dbReference type="GO" id="GO:0035725">
    <property type="term" value="P:sodium ion transmembrane transport"/>
    <property type="evidence" value="ECO:0007669"/>
    <property type="project" value="TreeGrafter"/>
</dbReference>
<proteinExistence type="inferred from homology"/>
<comment type="similarity">
    <text evidence="2">Belongs to the sodium:neurotransmitter symporter (SNF) (TC 2.A.22) family.</text>
</comment>
<dbReference type="Pfam" id="PF00209">
    <property type="entry name" value="SNF"/>
    <property type="match status" value="1"/>
</dbReference>
<dbReference type="OrthoDB" id="6581954at2759"/>
<keyword evidence="3" id="KW-0813">Transport</keyword>
<dbReference type="Proteomes" id="UP001153636">
    <property type="component" value="Chromosome 5"/>
</dbReference>
<dbReference type="AlphaFoldDB" id="A0A9P0D6B7"/>
<evidence type="ECO:0000256" key="3">
    <source>
        <dbReference type="ARBA" id="ARBA00022448"/>
    </source>
</evidence>
<evidence type="ECO:0000256" key="4">
    <source>
        <dbReference type="ARBA" id="ARBA00022692"/>
    </source>
</evidence>
<dbReference type="GO" id="GO:0015293">
    <property type="term" value="F:symporter activity"/>
    <property type="evidence" value="ECO:0007669"/>
    <property type="project" value="UniProtKB-KW"/>
</dbReference>
<evidence type="ECO:0000256" key="1">
    <source>
        <dbReference type="ARBA" id="ARBA00004141"/>
    </source>
</evidence>
<keyword evidence="4 8" id="KW-0812">Transmembrane</keyword>
<keyword evidence="5" id="KW-0769">Symport</keyword>
<dbReference type="PANTHER" id="PTHR11616">
    <property type="entry name" value="SODIUM/CHLORIDE DEPENDENT TRANSPORTER"/>
    <property type="match status" value="1"/>
</dbReference>
<dbReference type="InterPro" id="IPR037272">
    <property type="entry name" value="SNS_sf"/>
</dbReference>
<feature type="transmembrane region" description="Helical" evidence="8">
    <location>
        <begin position="51"/>
        <end position="71"/>
    </location>
</feature>
<sequence>MLGIKPGLYWRICWKFVSPSFIICVVMFGLFHHQPLQYNEYLYPPWAEWVGWGLTLSSILMIPLFALIQIAKTKGTCMERLAISISPIEEHEEIRRTKLARRFKAKHWLFV</sequence>
<evidence type="ECO:0000256" key="6">
    <source>
        <dbReference type="ARBA" id="ARBA00022989"/>
    </source>
</evidence>
<evidence type="ECO:0000256" key="2">
    <source>
        <dbReference type="ARBA" id="ARBA00006459"/>
    </source>
</evidence>
<dbReference type="InterPro" id="IPR000175">
    <property type="entry name" value="Na/ntran_symport"/>
</dbReference>
<feature type="transmembrane region" description="Helical" evidence="8">
    <location>
        <begin position="12"/>
        <end position="31"/>
    </location>
</feature>
<dbReference type="PANTHER" id="PTHR11616:SF38">
    <property type="entry name" value="SODIUM-DEPENDENT DOPAMINE TRANSPORTER"/>
    <property type="match status" value="1"/>
</dbReference>
<name>A0A9P0D6B7_9CUCU</name>
<keyword evidence="6 8" id="KW-1133">Transmembrane helix</keyword>
<evidence type="ECO:0000313" key="10">
    <source>
        <dbReference type="Proteomes" id="UP001153636"/>
    </source>
</evidence>
<dbReference type="GO" id="GO:0006865">
    <property type="term" value="P:amino acid transport"/>
    <property type="evidence" value="ECO:0007669"/>
    <property type="project" value="TreeGrafter"/>
</dbReference>
<keyword evidence="10" id="KW-1185">Reference proteome</keyword>
<dbReference type="SUPFAM" id="SSF161070">
    <property type="entry name" value="SNF-like"/>
    <property type="match status" value="1"/>
</dbReference>
<dbReference type="EMBL" id="OV651817">
    <property type="protein sequence ID" value="CAH1111249.1"/>
    <property type="molecule type" value="Genomic_DNA"/>
</dbReference>
<protein>
    <submittedName>
        <fullName evidence="9">Uncharacterized protein</fullName>
    </submittedName>
</protein>
<evidence type="ECO:0000256" key="5">
    <source>
        <dbReference type="ARBA" id="ARBA00022847"/>
    </source>
</evidence>
<evidence type="ECO:0000256" key="7">
    <source>
        <dbReference type="ARBA" id="ARBA00023136"/>
    </source>
</evidence>
<dbReference type="GO" id="GO:0005886">
    <property type="term" value="C:plasma membrane"/>
    <property type="evidence" value="ECO:0007669"/>
    <property type="project" value="TreeGrafter"/>
</dbReference>